<dbReference type="InterPro" id="IPR046032">
    <property type="entry name" value="DUF5990"/>
</dbReference>
<dbReference type="Proteomes" id="UP000298860">
    <property type="component" value="Unassembled WGS sequence"/>
</dbReference>
<evidence type="ECO:0000256" key="1">
    <source>
        <dbReference type="SAM" id="MobiDB-lite"/>
    </source>
</evidence>
<dbReference type="EMBL" id="BJFL01000009">
    <property type="protein sequence ID" value="GDY30807.1"/>
    <property type="molecule type" value="Genomic_DNA"/>
</dbReference>
<evidence type="ECO:0000313" key="3">
    <source>
        <dbReference type="Proteomes" id="UP000298860"/>
    </source>
</evidence>
<organism evidence="2 3">
    <name type="scientific">Gandjariella thermophila</name>
    <dbReference type="NCBI Taxonomy" id="1931992"/>
    <lineage>
        <taxon>Bacteria</taxon>
        <taxon>Bacillati</taxon>
        <taxon>Actinomycetota</taxon>
        <taxon>Actinomycetes</taxon>
        <taxon>Pseudonocardiales</taxon>
        <taxon>Pseudonocardiaceae</taxon>
        <taxon>Gandjariella</taxon>
    </lineage>
</organism>
<evidence type="ECO:0000313" key="2">
    <source>
        <dbReference type="EMBL" id="GDY30807.1"/>
    </source>
</evidence>
<proteinExistence type="predicted"/>
<comment type="caution">
    <text evidence="2">The sequence shown here is derived from an EMBL/GenBank/DDBJ whole genome shotgun (WGS) entry which is preliminary data.</text>
</comment>
<keyword evidence="3" id="KW-1185">Reference proteome</keyword>
<protein>
    <submittedName>
        <fullName evidence="2">Uncharacterized protein</fullName>
    </submittedName>
</protein>
<reference evidence="3" key="1">
    <citation type="submission" date="2019-04" db="EMBL/GenBank/DDBJ databases">
        <title>Draft genome sequence of Pseudonocardiaceae bacterium SL3-2-4.</title>
        <authorList>
            <person name="Ningsih F."/>
            <person name="Yokota A."/>
            <person name="Sakai Y."/>
            <person name="Nanatani K."/>
            <person name="Yabe S."/>
            <person name="Oetari A."/>
            <person name="Sjamsuridzal W."/>
        </authorList>
    </citation>
    <scope>NUCLEOTIDE SEQUENCE [LARGE SCALE GENOMIC DNA]</scope>
    <source>
        <strain evidence="3">SL3-2-4</strain>
    </source>
</reference>
<feature type="compositionally biased region" description="Basic and acidic residues" evidence="1">
    <location>
        <begin position="123"/>
        <end position="142"/>
    </location>
</feature>
<gene>
    <name evidence="2" type="ORF">GTS_24400</name>
</gene>
<dbReference type="AlphaFoldDB" id="A0A4D4JA55"/>
<feature type="region of interest" description="Disordered" evidence="1">
    <location>
        <begin position="122"/>
        <end position="163"/>
    </location>
</feature>
<dbReference type="OrthoDB" id="3783022at2"/>
<name>A0A4D4JA55_9PSEU</name>
<accession>A0A4D4JA55</accession>
<sequence length="163" mass="17236">MAELNIRIVGTNLPGARFAGHHRVHLGIQRENEVVAAIPGDAQSAVFELSIDAAPDDGGVDFSGPYVHGEPGGRFLRLCWGDLDEAGAFHSFDQVDLDLTSLGPDLVDQAAVGGVGLEATLRLSDDRGGPRSTPAREPELDWRLASAGRPGMEPGDSGWSVNR</sequence>
<dbReference type="RefSeq" id="WP_137813898.1">
    <property type="nucleotide sequence ID" value="NZ_BJFL01000009.1"/>
</dbReference>
<dbReference type="Pfam" id="PF19452">
    <property type="entry name" value="DUF5990"/>
    <property type="match status" value="1"/>
</dbReference>